<dbReference type="Pfam" id="PF21739">
    <property type="entry name" value="DUF6866_N"/>
    <property type="match status" value="1"/>
</dbReference>
<dbReference type="OrthoDB" id="9777679at2"/>
<gene>
    <name evidence="3" type="ORF">EDC61_10693</name>
</gene>
<reference evidence="3 4" key="1">
    <citation type="submission" date="2019-03" db="EMBL/GenBank/DDBJ databases">
        <title>Genomic Encyclopedia of Type Strains, Phase IV (KMG-IV): sequencing the most valuable type-strain genomes for metagenomic binning, comparative biology and taxonomic classification.</title>
        <authorList>
            <person name="Goeker M."/>
        </authorList>
    </citation>
    <scope>NUCLEOTIDE SEQUENCE [LARGE SCALE GENOMIC DNA]</scope>
    <source>
        <strain evidence="3 4">DSM 103923</strain>
    </source>
</reference>
<keyword evidence="4" id="KW-1185">Reference proteome</keyword>
<dbReference type="InterPro" id="IPR049199">
    <property type="entry name" value="DUF6866_N"/>
</dbReference>
<dbReference type="RefSeq" id="WP_126463812.1">
    <property type="nucleotide sequence ID" value="NZ_AP018721.1"/>
</dbReference>
<dbReference type="Pfam" id="PF21740">
    <property type="entry name" value="DUF6866_C"/>
    <property type="match status" value="1"/>
</dbReference>
<evidence type="ECO:0000259" key="1">
    <source>
        <dbReference type="Pfam" id="PF21739"/>
    </source>
</evidence>
<name>A0A4R3JVT1_9PROT</name>
<dbReference type="NCBIfam" id="NF045620">
    <property type="entry name" value="Sfum_1244_fam"/>
    <property type="match status" value="1"/>
</dbReference>
<evidence type="ECO:0000313" key="4">
    <source>
        <dbReference type="Proteomes" id="UP000295135"/>
    </source>
</evidence>
<protein>
    <submittedName>
        <fullName evidence="3">Uncharacterized protein</fullName>
    </submittedName>
</protein>
<accession>A0A4R3JVT1</accession>
<organism evidence="3 4">
    <name type="scientific">Sulfuritortus calidifontis</name>
    <dbReference type="NCBI Taxonomy" id="1914471"/>
    <lineage>
        <taxon>Bacteria</taxon>
        <taxon>Pseudomonadati</taxon>
        <taxon>Pseudomonadota</taxon>
        <taxon>Betaproteobacteria</taxon>
        <taxon>Nitrosomonadales</taxon>
        <taxon>Thiobacillaceae</taxon>
        <taxon>Sulfuritortus</taxon>
    </lineage>
</organism>
<dbReference type="AlphaFoldDB" id="A0A4R3JVT1"/>
<feature type="domain" description="DUF6866" evidence="2">
    <location>
        <begin position="169"/>
        <end position="348"/>
    </location>
</feature>
<feature type="domain" description="DUF6866" evidence="1">
    <location>
        <begin position="14"/>
        <end position="164"/>
    </location>
</feature>
<evidence type="ECO:0000313" key="3">
    <source>
        <dbReference type="EMBL" id="TCS72178.1"/>
    </source>
</evidence>
<dbReference type="EMBL" id="SLZY01000006">
    <property type="protein sequence ID" value="TCS72178.1"/>
    <property type="molecule type" value="Genomic_DNA"/>
</dbReference>
<proteinExistence type="predicted"/>
<evidence type="ECO:0000259" key="2">
    <source>
        <dbReference type="Pfam" id="PF21740"/>
    </source>
</evidence>
<sequence>MAESKVAEWNFGALVSAVQKNCHISDAQFAGDLTLCTFLLKMRELYRWEHDIPLTQDMPKGEVGDWMNARGLLWDDIETASFEPLPLAGGIDPFEVRAVNRELTPRGLVYSGGYGRQCKPHFFLGRLERQERREGFDVYVAACEYARDLDAPPGMMLDETIFVRTEALKRWLWERYEEWRWNKRNEAMGRAIGCYPFEQDSEAALDAMTRTEVESVILHELGEARADHALGPEWPLLLATVMRSRSEIVARAVRDLYADCLSTLPGLIERAEPAAIHFYFANLVGMRRKLFPELPAAYRQWLANGDLAPLRQAARLGLARWGDMAQQILQWYRERGDEVGPEIEARLAPREAQ</sequence>
<comment type="caution">
    <text evidence="3">The sequence shown here is derived from an EMBL/GenBank/DDBJ whole genome shotgun (WGS) entry which is preliminary data.</text>
</comment>
<dbReference type="InterPro" id="IPR049200">
    <property type="entry name" value="DUF6866_C"/>
</dbReference>
<dbReference type="Proteomes" id="UP000295135">
    <property type="component" value="Unassembled WGS sequence"/>
</dbReference>
<dbReference type="InterPro" id="IPR054640">
    <property type="entry name" value="Sfum_1244-like"/>
</dbReference>